<dbReference type="Proteomes" id="UP000278756">
    <property type="component" value="Chromosome 1"/>
</dbReference>
<evidence type="ECO:0000313" key="3">
    <source>
        <dbReference type="EMBL" id="BBF79832.1"/>
    </source>
</evidence>
<dbReference type="SUPFAM" id="SSF53756">
    <property type="entry name" value="UDP-Glycosyltransferase/glycogen phosphorylase"/>
    <property type="match status" value="1"/>
</dbReference>
<dbReference type="AlphaFoldDB" id="A0A3G9FXK2"/>
<dbReference type="Pfam" id="PF01075">
    <property type="entry name" value="Glyco_transf_9"/>
    <property type="match status" value="1"/>
</dbReference>
<dbReference type="RefSeq" id="WP_126419907.1">
    <property type="nucleotide sequence ID" value="NZ_AP018827.1"/>
</dbReference>
<accession>A0A3G9FXK2</accession>
<evidence type="ECO:0000313" key="4">
    <source>
        <dbReference type="Proteomes" id="UP000278756"/>
    </source>
</evidence>
<keyword evidence="1 3" id="KW-0328">Glycosyltransferase</keyword>
<gene>
    <name evidence="3" type="ORF">EM6_0406</name>
</gene>
<dbReference type="InterPro" id="IPR002201">
    <property type="entry name" value="Glyco_trans_9"/>
</dbReference>
<dbReference type="GO" id="GO:0008713">
    <property type="term" value="F:ADP-heptose-lipopolysaccharide heptosyltransferase activity"/>
    <property type="evidence" value="ECO:0007669"/>
    <property type="project" value="TreeGrafter"/>
</dbReference>
<evidence type="ECO:0000256" key="2">
    <source>
        <dbReference type="ARBA" id="ARBA00022679"/>
    </source>
</evidence>
<dbReference type="GO" id="GO:0009244">
    <property type="term" value="P:lipopolysaccharide core region biosynthetic process"/>
    <property type="evidence" value="ECO:0007669"/>
    <property type="project" value="TreeGrafter"/>
</dbReference>
<organism evidence="3 4">
    <name type="scientific">Asticcacaulis excentricus</name>
    <dbReference type="NCBI Taxonomy" id="78587"/>
    <lineage>
        <taxon>Bacteria</taxon>
        <taxon>Pseudomonadati</taxon>
        <taxon>Pseudomonadota</taxon>
        <taxon>Alphaproteobacteria</taxon>
        <taxon>Caulobacterales</taxon>
        <taxon>Caulobacteraceae</taxon>
        <taxon>Asticcacaulis</taxon>
    </lineage>
</organism>
<dbReference type="PANTHER" id="PTHR30160">
    <property type="entry name" value="TETRAACYLDISACCHARIDE 4'-KINASE-RELATED"/>
    <property type="match status" value="1"/>
</dbReference>
<name>A0A3G9FXK2_9CAUL</name>
<dbReference type="CDD" id="cd03789">
    <property type="entry name" value="GT9_LPS_heptosyltransferase"/>
    <property type="match status" value="1"/>
</dbReference>
<reference evidence="4" key="1">
    <citation type="journal article" date="2017" name="Biotechnol. Biofuels">
        <title>Evaluation of environmental bacterial communities as a factor affecting the growth of duckweed Lemna minor.</title>
        <authorList>
            <person name="Ishizawa H."/>
            <person name="Kuroda M."/>
            <person name="Morikawa M."/>
            <person name="Ike M."/>
        </authorList>
    </citation>
    <scope>NUCLEOTIDE SEQUENCE [LARGE SCALE GENOMIC DNA]</scope>
    <source>
        <strain evidence="4">M6</strain>
    </source>
</reference>
<dbReference type="GO" id="GO:0005829">
    <property type="term" value="C:cytosol"/>
    <property type="evidence" value="ECO:0007669"/>
    <property type="project" value="TreeGrafter"/>
</dbReference>
<dbReference type="EMBL" id="AP018827">
    <property type="protein sequence ID" value="BBF79832.1"/>
    <property type="molecule type" value="Genomic_DNA"/>
</dbReference>
<dbReference type="EC" id="2.4.1.-" evidence="3"/>
<dbReference type="OrthoDB" id="9797795at2"/>
<protein>
    <submittedName>
        <fullName evidence="3">ADP-heptose--lipooligosaccharide heptosyltransferase II</fullName>
        <ecNumber evidence="3">2.4.1.-</ecNumber>
    </submittedName>
</protein>
<reference evidence="4" key="2">
    <citation type="journal article" date="2017" name="Plant Physiol. Biochem.">
        <title>Differential oxidative and antioxidative response of duckweed Lemna minor toward plant growth promoting/inhibiting bacteria.</title>
        <authorList>
            <person name="Ishizawa H."/>
            <person name="Kuroda M."/>
            <person name="Morikawa M."/>
            <person name="Ike M."/>
        </authorList>
    </citation>
    <scope>NUCLEOTIDE SEQUENCE [LARGE SCALE GENOMIC DNA]</scope>
    <source>
        <strain evidence="4">M6</strain>
    </source>
</reference>
<sequence>MSRSFPILIVALEEPKRALALGGVLARLLQEVPNAAVTLITRSDSAALFADFSHIEAIIPFDGEVVSVAGLKLWWQLRQRQWGLLLDTGPTLWSRFLNAKTRAIAPDHHTDEHPVITASRLLRLEKPELPWLHVAEARAVGAEFFLDDTPGEEGPLLAIAPGARWQGAQWPAERFSVLATRLMNEDGPLKGARLLILGHESDREAATALRMAAPKARVIELTGKLDPLTAYACLRQADVFIGNDDIWLHLAAAANVLSFGLYGPSDDRVEAPLGHNVHILRTPRHFEEIRAQDPNLDQALCHMLDLSVNRVYEAVQTTLTVSHQAPRLP</sequence>
<dbReference type="InterPro" id="IPR051199">
    <property type="entry name" value="LPS_LOS_Heptosyltrfase"/>
</dbReference>
<evidence type="ECO:0000256" key="1">
    <source>
        <dbReference type="ARBA" id="ARBA00022676"/>
    </source>
</evidence>
<dbReference type="Gene3D" id="3.40.50.2000">
    <property type="entry name" value="Glycogen Phosphorylase B"/>
    <property type="match status" value="2"/>
</dbReference>
<keyword evidence="2 3" id="KW-0808">Transferase</keyword>
<proteinExistence type="predicted"/>